<dbReference type="Gene3D" id="3.90.640.10">
    <property type="entry name" value="Actin, Chain A, domain 4"/>
    <property type="match status" value="1"/>
</dbReference>
<evidence type="ECO:0000256" key="2">
    <source>
        <dbReference type="SAM" id="MobiDB-lite"/>
    </source>
</evidence>
<dbReference type="InterPro" id="IPR004000">
    <property type="entry name" value="Actin"/>
</dbReference>
<dbReference type="PANTHER" id="PTHR11937">
    <property type="entry name" value="ACTIN"/>
    <property type="match status" value="1"/>
</dbReference>
<gene>
    <name evidence="3" type="ORF">BCR43DRAFT_488597</name>
</gene>
<reference evidence="3 4" key="1">
    <citation type="submission" date="2016-07" db="EMBL/GenBank/DDBJ databases">
        <title>Pervasive Adenine N6-methylation of Active Genes in Fungi.</title>
        <authorList>
            <consortium name="DOE Joint Genome Institute"/>
            <person name="Mondo S.J."/>
            <person name="Dannebaum R.O."/>
            <person name="Kuo R.C."/>
            <person name="Labutti K."/>
            <person name="Haridas S."/>
            <person name="Kuo A."/>
            <person name="Salamov A."/>
            <person name="Ahrendt S.R."/>
            <person name="Lipzen A."/>
            <person name="Sullivan W."/>
            <person name="Andreopoulos W.B."/>
            <person name="Clum A."/>
            <person name="Lindquist E."/>
            <person name="Daum C."/>
            <person name="Ramamoorthy G.K."/>
            <person name="Gryganskyi A."/>
            <person name="Culley D."/>
            <person name="Magnuson J.K."/>
            <person name="James T.Y."/>
            <person name="O'Malley M.A."/>
            <person name="Stajich J.E."/>
            <person name="Spatafora J.W."/>
            <person name="Visel A."/>
            <person name="Grigoriev I.V."/>
        </authorList>
    </citation>
    <scope>NUCLEOTIDE SEQUENCE [LARGE SCALE GENOMIC DNA]</scope>
    <source>
        <strain evidence="3 4">NRRL 2496</strain>
    </source>
</reference>
<organism evidence="3 4">
    <name type="scientific">Syncephalastrum racemosum</name>
    <name type="common">Filamentous fungus</name>
    <dbReference type="NCBI Taxonomy" id="13706"/>
    <lineage>
        <taxon>Eukaryota</taxon>
        <taxon>Fungi</taxon>
        <taxon>Fungi incertae sedis</taxon>
        <taxon>Mucoromycota</taxon>
        <taxon>Mucoromycotina</taxon>
        <taxon>Mucoromycetes</taxon>
        <taxon>Mucorales</taxon>
        <taxon>Syncephalastraceae</taxon>
        <taxon>Syncephalastrum</taxon>
    </lineage>
</organism>
<keyword evidence="4" id="KW-1185">Reference proteome</keyword>
<dbReference type="InParanoid" id="A0A1X2HJ09"/>
<evidence type="ECO:0000256" key="1">
    <source>
        <dbReference type="RuleBase" id="RU000487"/>
    </source>
</evidence>
<comment type="caution">
    <text evidence="3">The sequence shown here is derived from an EMBL/GenBank/DDBJ whole genome shotgun (WGS) entry which is preliminary data.</text>
</comment>
<dbReference type="Proteomes" id="UP000242180">
    <property type="component" value="Unassembled WGS sequence"/>
</dbReference>
<dbReference type="CDD" id="cd10207">
    <property type="entry name" value="ASKHA_NBD_Arp10"/>
    <property type="match status" value="1"/>
</dbReference>
<dbReference type="SMART" id="SM00268">
    <property type="entry name" value="ACTIN"/>
    <property type="match status" value="1"/>
</dbReference>
<accession>A0A1X2HJ09</accession>
<protein>
    <submittedName>
        <fullName evidence="3">Actin-domain-containing protein</fullName>
    </submittedName>
</protein>
<dbReference type="InterPro" id="IPR043129">
    <property type="entry name" value="ATPase_NBD"/>
</dbReference>
<dbReference type="SUPFAM" id="SSF53067">
    <property type="entry name" value="Actin-like ATPase domain"/>
    <property type="match status" value="2"/>
</dbReference>
<dbReference type="STRING" id="13706.A0A1X2HJ09"/>
<sequence length="478" mass="52200">MTTTPSSSTALPHSSAHSPPLSSTAASASASASSAAARLSYLSSAYGGLSSFTSGANTMPSSTTSSIARRASIYSTEDRVVLDVGSCYIKVGFSSECRPRHILSLRDALSSAGLQESSEFYDLDWMRSGRDMASAEAVLANMMRAIFFGYLLTDPKQRTVIVCESPMVPLRLKEMLARILFEHLQIPALCFAPSSLLALLTTGKTTGLVIDCGHLETTVLPIYCGRPLPMMVHATPLAGRAIAQRLRTLLLEHGRLIDTQSYQTREIPAHRSIPPELLTTAIVEDIQTRCIFVSPTSLTSHDEDMYRESSAAHDLFYRLDTGSLWIPGWVRERAADILFTGDKEEEVQSITECILDCVAKTPTDLRRPLIGSLLIIGGTAMIAGLRMRLQQELAAALQQPKYQQQLVGSPAFLTEDQNDAGHVFSPNCRAWVGGSLAGSLKLIKVSIQREQFDGQVPDWSRPEFMQQLDEKKQDEAAV</sequence>
<dbReference type="Pfam" id="PF00022">
    <property type="entry name" value="Actin"/>
    <property type="match status" value="1"/>
</dbReference>
<dbReference type="Gene3D" id="3.30.420.40">
    <property type="match status" value="2"/>
</dbReference>
<proteinExistence type="inferred from homology"/>
<name>A0A1X2HJ09_SYNRA</name>
<dbReference type="OMA" id="WERDNDN"/>
<dbReference type="AlphaFoldDB" id="A0A1X2HJ09"/>
<dbReference type="EMBL" id="MCGN01000003">
    <property type="protein sequence ID" value="ORY99029.1"/>
    <property type="molecule type" value="Genomic_DNA"/>
</dbReference>
<evidence type="ECO:0000313" key="3">
    <source>
        <dbReference type="EMBL" id="ORY99029.1"/>
    </source>
</evidence>
<dbReference type="OrthoDB" id="337660at2759"/>
<comment type="similarity">
    <text evidence="1">Belongs to the actin family.</text>
</comment>
<evidence type="ECO:0000313" key="4">
    <source>
        <dbReference type="Proteomes" id="UP000242180"/>
    </source>
</evidence>
<feature type="region of interest" description="Disordered" evidence="2">
    <location>
        <begin position="1"/>
        <end position="24"/>
    </location>
</feature>